<dbReference type="InParanoid" id="A0A1Y2LVS9"/>
<keyword evidence="3" id="KW-0805">Transcription regulation</keyword>
<dbReference type="InterPro" id="IPR001138">
    <property type="entry name" value="Zn2Cys6_DnaBD"/>
</dbReference>
<dbReference type="GO" id="GO:0000981">
    <property type="term" value="F:DNA-binding transcription factor activity, RNA polymerase II-specific"/>
    <property type="evidence" value="ECO:0007669"/>
    <property type="project" value="InterPro"/>
</dbReference>
<feature type="domain" description="Zn(2)-C6 fungal-type" evidence="7">
    <location>
        <begin position="21"/>
        <end position="49"/>
    </location>
</feature>
<protein>
    <recommendedName>
        <fullName evidence="7">Zn(2)-C6 fungal-type domain-containing protein</fullName>
    </recommendedName>
</protein>
<keyword evidence="4" id="KW-0238">DNA-binding</keyword>
<evidence type="ECO:0000313" key="8">
    <source>
        <dbReference type="EMBL" id="OSS47975.1"/>
    </source>
</evidence>
<gene>
    <name evidence="8" type="ORF">B5807_06367</name>
</gene>
<evidence type="ECO:0000256" key="5">
    <source>
        <dbReference type="ARBA" id="ARBA00023163"/>
    </source>
</evidence>
<keyword evidence="1" id="KW-0479">Metal-binding</keyword>
<keyword evidence="2" id="KW-0862">Zinc</keyword>
<dbReference type="Pfam" id="PF11951">
    <property type="entry name" value="Fungal_trans_2"/>
    <property type="match status" value="1"/>
</dbReference>
<dbReference type="PROSITE" id="PS50048">
    <property type="entry name" value="ZN2_CY6_FUNGAL_2"/>
    <property type="match status" value="1"/>
</dbReference>
<evidence type="ECO:0000313" key="9">
    <source>
        <dbReference type="Proteomes" id="UP000193240"/>
    </source>
</evidence>
<keyword evidence="5" id="KW-0804">Transcription</keyword>
<dbReference type="Gene3D" id="4.10.240.10">
    <property type="entry name" value="Zn(2)-C6 fungal-type DNA-binding domain"/>
    <property type="match status" value="1"/>
</dbReference>
<reference evidence="8 9" key="1">
    <citation type="journal article" date="2017" name="Genome Announc.">
        <title>Genome sequence of the saprophytic ascomycete Epicoccum nigrum ICMP 19927 strain isolated from New Zealand.</title>
        <authorList>
            <person name="Fokin M."/>
            <person name="Fleetwood D."/>
            <person name="Weir B.S."/>
            <person name="Villas-Boas S.G."/>
        </authorList>
    </citation>
    <scope>NUCLEOTIDE SEQUENCE [LARGE SCALE GENOMIC DNA]</scope>
    <source>
        <strain evidence="8 9">ICMP 19927</strain>
    </source>
</reference>
<evidence type="ECO:0000256" key="3">
    <source>
        <dbReference type="ARBA" id="ARBA00023015"/>
    </source>
</evidence>
<dbReference type="InterPro" id="IPR021858">
    <property type="entry name" value="Fun_TF"/>
</dbReference>
<dbReference type="GO" id="GO:0003677">
    <property type="term" value="F:DNA binding"/>
    <property type="evidence" value="ECO:0007669"/>
    <property type="project" value="UniProtKB-KW"/>
</dbReference>
<dbReference type="InterPro" id="IPR036864">
    <property type="entry name" value="Zn2-C6_fun-type_DNA-bd_sf"/>
</dbReference>
<dbReference type="AlphaFoldDB" id="A0A1Y2LVS9"/>
<dbReference type="PANTHER" id="PTHR36206">
    <property type="entry name" value="ASPERCRYPTIN BIOSYNTHESIS CLUSTER-SPECIFIC TRANSCRIPTION REGULATOR ATNN-RELATED"/>
    <property type="match status" value="1"/>
</dbReference>
<accession>A0A1Y2LVS9</accession>
<organism evidence="8 9">
    <name type="scientific">Epicoccum nigrum</name>
    <name type="common">Soil fungus</name>
    <name type="synonym">Epicoccum purpurascens</name>
    <dbReference type="NCBI Taxonomy" id="105696"/>
    <lineage>
        <taxon>Eukaryota</taxon>
        <taxon>Fungi</taxon>
        <taxon>Dikarya</taxon>
        <taxon>Ascomycota</taxon>
        <taxon>Pezizomycotina</taxon>
        <taxon>Dothideomycetes</taxon>
        <taxon>Pleosporomycetidae</taxon>
        <taxon>Pleosporales</taxon>
        <taxon>Pleosporineae</taxon>
        <taxon>Didymellaceae</taxon>
        <taxon>Epicoccum</taxon>
    </lineage>
</organism>
<keyword evidence="6" id="KW-0539">Nucleus</keyword>
<sequence>MAGIITGPPRTRAYKPKTRSGCKTCKIRKVKCDETKPHCKRCTTTGRTCDGYDSNFVPIRAVVPVQTPSTSPSSSTSSGDDFNCVSETRSFGAPSFLLPLLRLESDEERISLQFYVRYAGPALARSSNSAFWQSQLLQAAHQHASIQHCIIALGAMYRNFYDTASIRDRDAANRNYYFALSQSNKAIQQLIKDQTRSDRSGVADKLTAMTCCVLFGSMADLQGQREAALNHLRSGIRMLRETKLQSYTDRYSHPVNINSLRSIFTGLDTQARISISWTDIRDWEPVVQTMRAFEPVEIDTDSPWALSEVHCRIETLLNDTLAFNRGCVVRPPTDRNAIQREHNSFVTRFQRITRSLEIIGAASPNFDAPEQNSSKTKLLIAQTLHWLQSSIAPLKQHFGITSPLSQIPYDPVKHFSDMMPHIEHLLSLTPPSAPVYAAAPGPLSALWLIASSAPVTCVALRKKALELTRQLPRREGSFDGQMVGKIGTVAWELEQAAARKEAGVPAGGEGHEDLVVPEHLRLVYIDVEYVKDDGHRAKVKLANRMQLMRGEPIIVDIKF</sequence>
<dbReference type="STRING" id="105696.A0A1Y2LVS9"/>
<dbReference type="GO" id="GO:0008270">
    <property type="term" value="F:zinc ion binding"/>
    <property type="evidence" value="ECO:0007669"/>
    <property type="project" value="InterPro"/>
</dbReference>
<dbReference type="PROSITE" id="PS00463">
    <property type="entry name" value="ZN2_CY6_FUNGAL_1"/>
    <property type="match status" value="1"/>
</dbReference>
<dbReference type="CDD" id="cd00067">
    <property type="entry name" value="GAL4"/>
    <property type="match status" value="1"/>
</dbReference>
<evidence type="ECO:0000256" key="6">
    <source>
        <dbReference type="ARBA" id="ARBA00023242"/>
    </source>
</evidence>
<proteinExistence type="predicted"/>
<name>A0A1Y2LVS9_EPING</name>
<dbReference type="OMA" id="QMEYLLR"/>
<evidence type="ECO:0000259" key="7">
    <source>
        <dbReference type="PROSITE" id="PS50048"/>
    </source>
</evidence>
<keyword evidence="9" id="KW-1185">Reference proteome</keyword>
<dbReference type="EMBL" id="KZ107847">
    <property type="protein sequence ID" value="OSS47975.1"/>
    <property type="molecule type" value="Genomic_DNA"/>
</dbReference>
<dbReference type="SUPFAM" id="SSF57701">
    <property type="entry name" value="Zn2/Cys6 DNA-binding domain"/>
    <property type="match status" value="1"/>
</dbReference>
<evidence type="ECO:0000256" key="2">
    <source>
        <dbReference type="ARBA" id="ARBA00022833"/>
    </source>
</evidence>
<dbReference type="Proteomes" id="UP000193240">
    <property type="component" value="Unassembled WGS sequence"/>
</dbReference>
<evidence type="ECO:0000256" key="4">
    <source>
        <dbReference type="ARBA" id="ARBA00023125"/>
    </source>
</evidence>
<dbReference type="InterPro" id="IPR052360">
    <property type="entry name" value="Transcr_Regulatory_Proteins"/>
</dbReference>
<evidence type="ECO:0000256" key="1">
    <source>
        <dbReference type="ARBA" id="ARBA00022723"/>
    </source>
</evidence>
<dbReference type="SMART" id="SM00066">
    <property type="entry name" value="GAL4"/>
    <property type="match status" value="1"/>
</dbReference>
<dbReference type="PANTHER" id="PTHR36206:SF12">
    <property type="entry name" value="ASPERCRYPTIN BIOSYNTHESIS CLUSTER-SPECIFIC TRANSCRIPTION REGULATOR ATNN-RELATED"/>
    <property type="match status" value="1"/>
</dbReference>
<dbReference type="Pfam" id="PF00172">
    <property type="entry name" value="Zn_clus"/>
    <property type="match status" value="1"/>
</dbReference>